<evidence type="ECO:0000256" key="1">
    <source>
        <dbReference type="SAM" id="Phobius"/>
    </source>
</evidence>
<sequence>MLNLAGFVKTLAGKVMRDDRGATLIEYGLVAALIVLVVVPTVIILGPLVAALYTGVIGAF</sequence>
<keyword evidence="1" id="KW-1133">Transmembrane helix</keyword>
<dbReference type="RefSeq" id="WP_132197237.1">
    <property type="nucleotide sequence ID" value="NZ_SLWM01000041.1"/>
</dbReference>
<keyword evidence="1" id="KW-0812">Transmembrane</keyword>
<dbReference type="EMBL" id="SLWM01000041">
    <property type="protein sequence ID" value="TCO09072.1"/>
    <property type="molecule type" value="Genomic_DNA"/>
</dbReference>
<keyword evidence="3" id="KW-1185">Reference proteome</keyword>
<evidence type="ECO:0000313" key="3">
    <source>
        <dbReference type="Proteomes" id="UP000295818"/>
    </source>
</evidence>
<reference evidence="2 3" key="1">
    <citation type="journal article" date="2015" name="Stand. Genomic Sci.">
        <title>Genomic Encyclopedia of Bacterial and Archaeal Type Strains, Phase III: the genomes of soil and plant-associated and newly described type strains.</title>
        <authorList>
            <person name="Whitman W.B."/>
            <person name="Woyke T."/>
            <person name="Klenk H.P."/>
            <person name="Zhou Y."/>
            <person name="Lilburn T.G."/>
            <person name="Beck B.J."/>
            <person name="De Vos P."/>
            <person name="Vandamme P."/>
            <person name="Eisen J.A."/>
            <person name="Garrity G."/>
            <person name="Hugenholtz P."/>
            <person name="Kyrpides N.C."/>
        </authorList>
    </citation>
    <scope>NUCLEOTIDE SEQUENCE [LARGE SCALE GENOMIC DNA]</scope>
    <source>
        <strain evidence="2 3">VKM Ac-2538</strain>
    </source>
</reference>
<accession>A0ABY2B6W6</accession>
<dbReference type="InterPro" id="IPR007047">
    <property type="entry name" value="Flp_Fap"/>
</dbReference>
<dbReference type="Proteomes" id="UP000295818">
    <property type="component" value="Unassembled WGS sequence"/>
</dbReference>
<comment type="caution">
    <text evidence="2">The sequence shown here is derived from an EMBL/GenBank/DDBJ whole genome shotgun (WGS) entry which is preliminary data.</text>
</comment>
<protein>
    <submittedName>
        <fullName evidence="2">Pilus assembly protein Flp/PilA</fullName>
    </submittedName>
</protein>
<evidence type="ECO:0000313" key="2">
    <source>
        <dbReference type="EMBL" id="TCO09072.1"/>
    </source>
</evidence>
<gene>
    <name evidence="2" type="ORF">EV644_14118</name>
</gene>
<keyword evidence="1" id="KW-0472">Membrane</keyword>
<dbReference type="Pfam" id="PF04964">
    <property type="entry name" value="Flp_Fap"/>
    <property type="match status" value="1"/>
</dbReference>
<name>A0ABY2B6W6_9ACTN</name>
<organism evidence="2 3">
    <name type="scientific">Kribbella orskensis</name>
    <dbReference type="NCBI Taxonomy" id="2512216"/>
    <lineage>
        <taxon>Bacteria</taxon>
        <taxon>Bacillati</taxon>
        <taxon>Actinomycetota</taxon>
        <taxon>Actinomycetes</taxon>
        <taxon>Propionibacteriales</taxon>
        <taxon>Kribbellaceae</taxon>
        <taxon>Kribbella</taxon>
    </lineage>
</organism>
<feature type="transmembrane region" description="Helical" evidence="1">
    <location>
        <begin position="24"/>
        <end position="53"/>
    </location>
</feature>
<proteinExistence type="predicted"/>